<feature type="domain" description="EF-hand" evidence="9">
    <location>
        <begin position="179"/>
        <end position="210"/>
    </location>
</feature>
<dbReference type="Gene3D" id="1.20.1540.10">
    <property type="entry name" value="Rhomboid-like"/>
    <property type="match status" value="1"/>
</dbReference>
<keyword evidence="6 8" id="KW-0472">Membrane</keyword>
<dbReference type="Proteomes" id="UP000215902">
    <property type="component" value="Unassembled WGS sequence"/>
</dbReference>
<evidence type="ECO:0000313" key="11">
    <source>
        <dbReference type="EMBL" id="PAA67491.1"/>
    </source>
</evidence>
<evidence type="ECO:0000256" key="3">
    <source>
        <dbReference type="ARBA" id="ARBA00022692"/>
    </source>
</evidence>
<dbReference type="EMBL" id="NIVC01001481">
    <property type="protein sequence ID" value="PAA67491.1"/>
    <property type="molecule type" value="Genomic_DNA"/>
</dbReference>
<feature type="compositionally biased region" description="Low complexity" evidence="7">
    <location>
        <begin position="29"/>
        <end position="51"/>
    </location>
</feature>
<dbReference type="AlphaFoldDB" id="A0A267GCF5"/>
<feature type="transmembrane region" description="Helical" evidence="8">
    <location>
        <begin position="327"/>
        <end position="345"/>
    </location>
</feature>
<evidence type="ECO:0000256" key="4">
    <source>
        <dbReference type="ARBA" id="ARBA00022837"/>
    </source>
</evidence>
<dbReference type="SUPFAM" id="SSF47473">
    <property type="entry name" value="EF-hand"/>
    <property type="match status" value="1"/>
</dbReference>
<dbReference type="EMBL" id="NIVC01000432">
    <property type="protein sequence ID" value="PAA83127.1"/>
    <property type="molecule type" value="Genomic_DNA"/>
</dbReference>
<dbReference type="InterPro" id="IPR011992">
    <property type="entry name" value="EF-hand-dom_pair"/>
</dbReference>
<feature type="transmembrane region" description="Helical" evidence="8">
    <location>
        <begin position="264"/>
        <end position="282"/>
    </location>
</feature>
<name>A0A267GCF5_9PLAT</name>
<dbReference type="InterPro" id="IPR018247">
    <property type="entry name" value="EF_Hand_1_Ca_BS"/>
</dbReference>
<comment type="similarity">
    <text evidence="2">Belongs to the peptidase S54 family.</text>
</comment>
<evidence type="ECO:0000259" key="9">
    <source>
        <dbReference type="PROSITE" id="PS50222"/>
    </source>
</evidence>
<dbReference type="SUPFAM" id="SSF144091">
    <property type="entry name" value="Rhomboid-like"/>
    <property type="match status" value="1"/>
</dbReference>
<gene>
    <name evidence="11" type="ORF">BOX15_Mlig018813g1</name>
    <name evidence="10" type="ORF">BOX15_Mlig018813g2</name>
    <name evidence="12" type="ORF">BOX15_Mlig018813g3</name>
</gene>
<evidence type="ECO:0000313" key="12">
    <source>
        <dbReference type="EMBL" id="PAA83127.1"/>
    </source>
</evidence>
<dbReference type="InterPro" id="IPR022764">
    <property type="entry name" value="Peptidase_S54_rhomboid_dom"/>
</dbReference>
<dbReference type="GO" id="GO:0004252">
    <property type="term" value="F:serine-type endopeptidase activity"/>
    <property type="evidence" value="ECO:0007669"/>
    <property type="project" value="InterPro"/>
</dbReference>
<dbReference type="PANTHER" id="PTHR45840:SF2">
    <property type="entry name" value="PROTEIN RHOMBOID-RELATED"/>
    <property type="match status" value="1"/>
</dbReference>
<evidence type="ECO:0000256" key="7">
    <source>
        <dbReference type="SAM" id="MobiDB-lite"/>
    </source>
</evidence>
<dbReference type="STRING" id="282301.A0A267GCF5"/>
<dbReference type="PROSITE" id="PS50222">
    <property type="entry name" value="EF_HAND_2"/>
    <property type="match status" value="1"/>
</dbReference>
<organism evidence="12 13">
    <name type="scientific">Macrostomum lignano</name>
    <dbReference type="NCBI Taxonomy" id="282301"/>
    <lineage>
        <taxon>Eukaryota</taxon>
        <taxon>Metazoa</taxon>
        <taxon>Spiralia</taxon>
        <taxon>Lophotrochozoa</taxon>
        <taxon>Platyhelminthes</taxon>
        <taxon>Rhabditophora</taxon>
        <taxon>Macrostomorpha</taxon>
        <taxon>Macrostomida</taxon>
        <taxon>Macrostomidae</taxon>
        <taxon>Macrostomum</taxon>
    </lineage>
</organism>
<feature type="compositionally biased region" description="Low complexity" evidence="7">
    <location>
        <begin position="79"/>
        <end position="99"/>
    </location>
</feature>
<feature type="region of interest" description="Disordered" evidence="7">
    <location>
        <begin position="1"/>
        <end position="133"/>
    </location>
</feature>
<comment type="caution">
    <text evidence="12">The sequence shown here is derived from an EMBL/GenBank/DDBJ whole genome shotgun (WGS) entry which is preliminary data.</text>
</comment>
<keyword evidence="13" id="KW-1185">Reference proteome</keyword>
<feature type="transmembrane region" description="Helical" evidence="8">
    <location>
        <begin position="352"/>
        <end position="372"/>
    </location>
</feature>
<accession>A0A267GCF5</accession>
<keyword evidence="3 8" id="KW-0812">Transmembrane</keyword>
<keyword evidence="5 8" id="KW-1133">Transmembrane helix</keyword>
<dbReference type="Pfam" id="PF01694">
    <property type="entry name" value="Rhomboid"/>
    <property type="match status" value="1"/>
</dbReference>
<feature type="transmembrane region" description="Helical" evidence="8">
    <location>
        <begin position="378"/>
        <end position="396"/>
    </location>
</feature>
<proteinExistence type="inferred from homology"/>
<dbReference type="GO" id="GO:0016020">
    <property type="term" value="C:membrane"/>
    <property type="evidence" value="ECO:0007669"/>
    <property type="project" value="UniProtKB-SubCell"/>
</dbReference>
<dbReference type="OrthoDB" id="6228677at2759"/>
<dbReference type="InterPro" id="IPR002048">
    <property type="entry name" value="EF_hand_dom"/>
</dbReference>
<dbReference type="InterPro" id="IPR051739">
    <property type="entry name" value="Rhomboid_IM_Serine_Proteases"/>
</dbReference>
<evidence type="ECO:0000256" key="2">
    <source>
        <dbReference type="ARBA" id="ARBA00009045"/>
    </source>
</evidence>
<dbReference type="PROSITE" id="PS00018">
    <property type="entry name" value="EF_HAND_1"/>
    <property type="match status" value="1"/>
</dbReference>
<evidence type="ECO:0000256" key="6">
    <source>
        <dbReference type="ARBA" id="ARBA00023136"/>
    </source>
</evidence>
<evidence type="ECO:0000256" key="1">
    <source>
        <dbReference type="ARBA" id="ARBA00004141"/>
    </source>
</evidence>
<evidence type="ECO:0000313" key="13">
    <source>
        <dbReference type="Proteomes" id="UP000215902"/>
    </source>
</evidence>
<evidence type="ECO:0000313" key="10">
    <source>
        <dbReference type="EMBL" id="PAA58241.1"/>
    </source>
</evidence>
<reference evidence="12 13" key="1">
    <citation type="submission" date="2017-06" db="EMBL/GenBank/DDBJ databases">
        <title>A platform for efficient transgenesis in Macrostomum lignano, a flatworm model organism for stem cell research.</title>
        <authorList>
            <person name="Berezikov E."/>
        </authorList>
    </citation>
    <scope>NUCLEOTIDE SEQUENCE [LARGE SCALE GENOMIC DNA]</scope>
    <source>
        <strain evidence="12">DV1</strain>
        <tissue evidence="12">Whole organism</tissue>
    </source>
</reference>
<dbReference type="Gene3D" id="1.10.238.10">
    <property type="entry name" value="EF-hand"/>
    <property type="match status" value="1"/>
</dbReference>
<feature type="transmembrane region" description="Helical" evidence="8">
    <location>
        <begin position="484"/>
        <end position="505"/>
    </location>
</feature>
<dbReference type="InterPro" id="IPR035952">
    <property type="entry name" value="Rhomboid-like_sf"/>
</dbReference>
<evidence type="ECO:0000256" key="5">
    <source>
        <dbReference type="ARBA" id="ARBA00022989"/>
    </source>
</evidence>
<protein>
    <recommendedName>
        <fullName evidence="9">EF-hand domain-containing protein</fullName>
    </recommendedName>
</protein>
<feature type="transmembrane region" description="Helical" evidence="8">
    <location>
        <begin position="417"/>
        <end position="441"/>
    </location>
</feature>
<feature type="compositionally biased region" description="Gly residues" evidence="7">
    <location>
        <begin position="100"/>
        <end position="118"/>
    </location>
</feature>
<dbReference type="EMBL" id="NIVC01002395">
    <property type="protein sequence ID" value="PAA58241.1"/>
    <property type="molecule type" value="Genomic_DNA"/>
</dbReference>
<feature type="transmembrane region" description="Helical" evidence="8">
    <location>
        <begin position="453"/>
        <end position="472"/>
    </location>
</feature>
<sequence>MEQQRQQQPSRARATFDYGQEQQQEEPDMTQQVQQQPQQPQRQQPQRQQQQQKEEESDMMQQQQQYGTFDPGMDIPMEQQQQQPQRRAPAASVTISTTGSGSGGSRKPGGGSSRGGGPPYVQLQEQQQQSGVDEESYRAWLTVTFKHHFEPFEPQGGMLIEDFDALIKQYENELGRKYKLKCLFKQLDKDGNRRVSWNEFYNGMKYTKKTEVKKSEKVVNKVIKKLTPAAKRKVRETKKEAANEGEPIPEESYLEAYNCRPPPIFMPLLFVIIWIFFIIYAVELNRGPDWNHVSWESGLPYYSPLVFCPSVRQQAWRFISYMLLHDGYHHIVFNTVLGLILGVPLETVHKIWRVGPVFLIGVFAGALASSIIDPKTAMVGASGGVYSLIGAHYATVLMNWEELQSDWLKCRSNPLKFLLSGVMTLVYLTLFVGVDFGVAAYRRYALTLKVPMSVSAHVGGMLAGLLVGTPVLRNIDKKPWEGVVSIVAIVAASVLILFGILWNIFYHGYPNSEDVACSNPSIVD</sequence>
<keyword evidence="4" id="KW-0106">Calcium</keyword>
<dbReference type="GO" id="GO:0005509">
    <property type="term" value="F:calcium ion binding"/>
    <property type="evidence" value="ECO:0007669"/>
    <property type="project" value="InterPro"/>
</dbReference>
<dbReference type="PANTHER" id="PTHR45840">
    <property type="entry name" value="RHOMBOID-RELATED PROTEIN"/>
    <property type="match status" value="1"/>
</dbReference>
<comment type="subcellular location">
    <subcellularLocation>
        <location evidence="1">Membrane</location>
        <topology evidence="1">Multi-pass membrane protein</topology>
    </subcellularLocation>
</comment>
<evidence type="ECO:0000256" key="8">
    <source>
        <dbReference type="SAM" id="Phobius"/>
    </source>
</evidence>